<evidence type="ECO:0000259" key="1">
    <source>
        <dbReference type="Pfam" id="PF00561"/>
    </source>
</evidence>
<proteinExistence type="predicted"/>
<dbReference type="PANTHER" id="PTHR43194">
    <property type="entry name" value="HYDROLASE ALPHA/BETA FOLD FAMILY"/>
    <property type="match status" value="1"/>
</dbReference>
<dbReference type="InterPro" id="IPR029058">
    <property type="entry name" value="AB_hydrolase_fold"/>
</dbReference>
<organism evidence="2 3">
    <name type="scientific">Physocladia obscura</name>
    <dbReference type="NCBI Taxonomy" id="109957"/>
    <lineage>
        <taxon>Eukaryota</taxon>
        <taxon>Fungi</taxon>
        <taxon>Fungi incertae sedis</taxon>
        <taxon>Chytridiomycota</taxon>
        <taxon>Chytridiomycota incertae sedis</taxon>
        <taxon>Chytridiomycetes</taxon>
        <taxon>Chytridiales</taxon>
        <taxon>Chytriomycetaceae</taxon>
        <taxon>Physocladia</taxon>
    </lineage>
</organism>
<dbReference type="EMBL" id="JADGJH010002775">
    <property type="protein sequence ID" value="KAJ3094930.1"/>
    <property type="molecule type" value="Genomic_DNA"/>
</dbReference>
<dbReference type="Gene3D" id="3.40.50.1820">
    <property type="entry name" value="alpha/beta hydrolase"/>
    <property type="match status" value="1"/>
</dbReference>
<feature type="domain" description="AB hydrolase-1" evidence="1">
    <location>
        <begin position="83"/>
        <end position="199"/>
    </location>
</feature>
<dbReference type="InterPro" id="IPR050228">
    <property type="entry name" value="Carboxylesterase_BioH"/>
</dbReference>
<dbReference type="SUPFAM" id="SSF53474">
    <property type="entry name" value="alpha/beta-Hydrolases"/>
    <property type="match status" value="1"/>
</dbReference>
<accession>A0AAD5XBY7</accession>
<evidence type="ECO:0000313" key="3">
    <source>
        <dbReference type="Proteomes" id="UP001211907"/>
    </source>
</evidence>
<comment type="caution">
    <text evidence="2">The sequence shown here is derived from an EMBL/GenBank/DDBJ whole genome shotgun (WGS) entry which is preliminary data.</text>
</comment>
<dbReference type="PANTHER" id="PTHR43194:SF2">
    <property type="entry name" value="PEROXISOMAL MEMBRANE PROTEIN LPX1"/>
    <property type="match status" value="1"/>
</dbReference>
<protein>
    <recommendedName>
        <fullName evidence="1">AB hydrolase-1 domain-containing protein</fullName>
    </recommendedName>
</protein>
<dbReference type="Proteomes" id="UP001211907">
    <property type="component" value="Unassembled WGS sequence"/>
</dbReference>
<gene>
    <name evidence="2" type="ORF">HK100_005974</name>
</gene>
<dbReference type="InterPro" id="IPR000073">
    <property type="entry name" value="AB_hydrolase_1"/>
</dbReference>
<reference evidence="2" key="1">
    <citation type="submission" date="2020-05" db="EMBL/GenBank/DDBJ databases">
        <title>Phylogenomic resolution of chytrid fungi.</title>
        <authorList>
            <person name="Stajich J.E."/>
            <person name="Amses K."/>
            <person name="Simmons R."/>
            <person name="Seto K."/>
            <person name="Myers J."/>
            <person name="Bonds A."/>
            <person name="Quandt C.A."/>
            <person name="Barry K."/>
            <person name="Liu P."/>
            <person name="Grigoriev I."/>
            <person name="Longcore J.E."/>
            <person name="James T.Y."/>
        </authorList>
    </citation>
    <scope>NUCLEOTIDE SEQUENCE</scope>
    <source>
        <strain evidence="2">JEL0513</strain>
    </source>
</reference>
<dbReference type="AlphaFoldDB" id="A0AAD5XBY7"/>
<sequence length="342" mass="37273">MANNDLPIIIPRPDTDRTALFSEESTSIAAPTESSFVSQFGTHLPPAQYLTQKHEHGNSSTNTAYYEFLPSTAPVSGLSAGRLLIVHGVGTPALGMFPLAKVIRESYPHFHIVLYDHFGHGLSSTPLVPHVPALFHAQIIALFDHLKWANAHLLGFSFGGSTVTSFTALHPHLVSSFTLVAPAGLISSDSFSEQEKRYLAGGPGVDENAARDWIVDWVSGGPLVVQPDWKDHFSRGEIISGDPIQVWERENHKGHIPSIVAMFRDGGACDMHEYFKIASNKSNIYKLAVIGELDSVCSEQDLKNVGFDHIIVVPKAGHSLVRNRVSEVASPIIEFLQKASAQ</sequence>
<keyword evidence="3" id="KW-1185">Reference proteome</keyword>
<dbReference type="Pfam" id="PF00561">
    <property type="entry name" value="Abhydrolase_1"/>
    <property type="match status" value="1"/>
</dbReference>
<evidence type="ECO:0000313" key="2">
    <source>
        <dbReference type="EMBL" id="KAJ3094930.1"/>
    </source>
</evidence>
<name>A0AAD5XBY7_9FUNG</name>